<dbReference type="RefSeq" id="WP_012507600.1">
    <property type="nucleotide sequence ID" value="NC_011060.1"/>
</dbReference>
<dbReference type="AlphaFoldDB" id="B4SEL3"/>
<gene>
    <name evidence="2" type="ordered locus">Ppha_0815</name>
</gene>
<keyword evidence="1" id="KW-0732">Signal</keyword>
<accession>B4SEL3</accession>
<dbReference type="EMBL" id="CP001110">
    <property type="protein sequence ID" value="ACF43105.1"/>
    <property type="molecule type" value="Genomic_DNA"/>
</dbReference>
<evidence type="ECO:0000313" key="3">
    <source>
        <dbReference type="Proteomes" id="UP000002724"/>
    </source>
</evidence>
<dbReference type="OrthoDB" id="598454at2"/>
<organism evidence="2 3">
    <name type="scientific">Pelodictyon phaeoclathratiforme (strain DSM 5477 / BU-1)</name>
    <dbReference type="NCBI Taxonomy" id="324925"/>
    <lineage>
        <taxon>Bacteria</taxon>
        <taxon>Pseudomonadati</taxon>
        <taxon>Chlorobiota</taxon>
        <taxon>Chlorobiia</taxon>
        <taxon>Chlorobiales</taxon>
        <taxon>Chlorobiaceae</taxon>
        <taxon>Chlorobium/Pelodictyon group</taxon>
        <taxon>Pelodictyon</taxon>
    </lineage>
</organism>
<keyword evidence="3" id="KW-1185">Reference proteome</keyword>
<sequence precursor="true">MKRILLSAFVLLVVFASASELRAEPAAKELIEQAEAKRKEAAAIGFEWRETASLIKSARAALESGQEAEAVNFAGQALQEGEQALAQGKYMQQNWESLVPKP</sequence>
<proteinExistence type="predicted"/>
<reference evidence="2 3" key="1">
    <citation type="submission" date="2008-06" db="EMBL/GenBank/DDBJ databases">
        <title>Complete sequence of Pelodictyon phaeoclathratiforme BU-1.</title>
        <authorList>
            <consortium name="US DOE Joint Genome Institute"/>
            <person name="Lucas S."/>
            <person name="Copeland A."/>
            <person name="Lapidus A."/>
            <person name="Glavina del Rio T."/>
            <person name="Dalin E."/>
            <person name="Tice H."/>
            <person name="Bruce D."/>
            <person name="Goodwin L."/>
            <person name="Pitluck S."/>
            <person name="Schmutz J."/>
            <person name="Larimer F."/>
            <person name="Land M."/>
            <person name="Hauser L."/>
            <person name="Kyrpides N."/>
            <person name="Mikhailova N."/>
            <person name="Liu Z."/>
            <person name="Li T."/>
            <person name="Zhao F."/>
            <person name="Overmann J."/>
            <person name="Bryant D.A."/>
            <person name="Richardson P."/>
        </authorList>
    </citation>
    <scope>NUCLEOTIDE SEQUENCE [LARGE SCALE GENOMIC DNA]</scope>
    <source>
        <strain evidence="3">DSM 5477 / BU-1</strain>
    </source>
</reference>
<evidence type="ECO:0000256" key="1">
    <source>
        <dbReference type="SAM" id="SignalP"/>
    </source>
</evidence>
<dbReference type="Proteomes" id="UP000002724">
    <property type="component" value="Chromosome"/>
</dbReference>
<evidence type="ECO:0000313" key="2">
    <source>
        <dbReference type="EMBL" id="ACF43105.1"/>
    </source>
</evidence>
<dbReference type="KEGG" id="pph:Ppha_0815"/>
<dbReference type="HOGENOM" id="CLU_2274704_0_0_10"/>
<dbReference type="eggNOG" id="ENOG503197B">
    <property type="taxonomic scope" value="Bacteria"/>
</dbReference>
<feature type="chain" id="PRO_5002823211" description="SoxXA-binding protein SoxK" evidence="1">
    <location>
        <begin position="19"/>
        <end position="102"/>
    </location>
</feature>
<evidence type="ECO:0008006" key="4">
    <source>
        <dbReference type="Google" id="ProtNLM"/>
    </source>
</evidence>
<protein>
    <recommendedName>
        <fullName evidence="4">SoxXA-binding protein SoxK</fullName>
    </recommendedName>
</protein>
<feature type="signal peptide" evidence="1">
    <location>
        <begin position="1"/>
        <end position="18"/>
    </location>
</feature>
<name>B4SEL3_PELPB</name>
<dbReference type="STRING" id="324925.Ppha_0815"/>